<dbReference type="GeneID" id="83063931"/>
<organism evidence="1 2">
    <name type="scientific">Lysobacter enzymogenes</name>
    <dbReference type="NCBI Taxonomy" id="69"/>
    <lineage>
        <taxon>Bacteria</taxon>
        <taxon>Pseudomonadati</taxon>
        <taxon>Pseudomonadota</taxon>
        <taxon>Gammaproteobacteria</taxon>
        <taxon>Lysobacterales</taxon>
        <taxon>Lysobacteraceae</taxon>
        <taxon>Lysobacter</taxon>
    </lineage>
</organism>
<dbReference type="KEGG" id="lem:LEN_2061"/>
<name>A0AAU9ALR5_LYSEN</name>
<accession>A0AAU9ALR5</accession>
<gene>
    <name evidence="1" type="ORF">LEN_2061</name>
</gene>
<sequence>MRADAAALSESLAFALSFTDPRTRAIAMDATPPPLPPRLRESFADRPDLLERLQRTLATASDFEAAKWHLEDLLSAFIAEARDALAAAQARADPAAVALAQRDLQRRFLARSANGGLGDLDELWEHFRGEPNAR</sequence>
<evidence type="ECO:0000313" key="1">
    <source>
        <dbReference type="EMBL" id="BAV97548.1"/>
    </source>
</evidence>
<dbReference type="Proteomes" id="UP000218824">
    <property type="component" value="Chromosome"/>
</dbReference>
<dbReference type="RefSeq" id="WP_145960033.1">
    <property type="nucleotide sequence ID" value="NZ_AP014940.1"/>
</dbReference>
<proteinExistence type="predicted"/>
<dbReference type="AlphaFoldDB" id="A0AAU9ALR5"/>
<protein>
    <submittedName>
        <fullName evidence="1">Uncharacterized protein</fullName>
    </submittedName>
</protein>
<evidence type="ECO:0000313" key="2">
    <source>
        <dbReference type="Proteomes" id="UP000218824"/>
    </source>
</evidence>
<dbReference type="EMBL" id="AP014940">
    <property type="protein sequence ID" value="BAV97548.1"/>
    <property type="molecule type" value="Genomic_DNA"/>
</dbReference>
<reference evidence="1 2" key="1">
    <citation type="journal article" date="2017" name="DNA Res.">
        <title>Complete genome sequence and expression profile of the commercial lytic enzyme producer Lysobacter enzymogenes M497-1.</title>
        <authorList>
            <person name="Takami H."/>
            <person name="Toyoda A."/>
            <person name="Uchiyama I."/>
            <person name="Itoh T."/>
            <person name="Takaki Y."/>
            <person name="Arai W."/>
            <person name="Nishi S."/>
            <person name="Kawai M."/>
            <person name="Shinya K."/>
            <person name="Ikeda H."/>
        </authorList>
    </citation>
    <scope>NUCLEOTIDE SEQUENCE [LARGE SCALE GENOMIC DNA]</scope>
    <source>
        <strain evidence="1 2">M497-1</strain>
    </source>
</reference>